<sequence length="812" mass="90106">MASTPGTPVRAHSSASARKRPESSLPPVIEDVSYPSHPIAQLQGPFEESIVETTSSSAEEWVVEIDAQTRRRDLLENDDYERLCGRKWRQRSSERYHPFWKLISQMVFGVHLLGKSLAKSEVSVMKILQTHVDELDGFLQRTTEDFLIIRLDVRTRIQYLSLPLGNLEVFDEMLQDRAFRLSVVSYNDQIEHSIYRFTLAIADALKDLQKAKEAMGALWFYFRELADEGCFETDSLNAFRQAMMDNMEGWIVAISKLRQRGAALQKALSQLGLATTEMQRRVGVASRKDVRSFVQQSKKTARRSKSVRQRLFEREAPVPEKPLPRDPLSKPKRTSSKSPPATPEEQPTTPADPNQTDGLRRKILSRAKSCSALIGEASAGAGDAPPPLPSTPPTSGLLKRKLSIPFLPKRSASEKIDLNKSRPRTAPSQPSRPSRAISIEHLRAFCTTPRPVTRQSMAKSPTQARQETHNKLTSGRESMKDQISQFLKSDRVVDAWDNVSKNASCCARPLAKTKEWPSSIFRTKSSTTLQKQGQNDLSGPDLERQMSWVQETFDVLPKYSFKPKPDISPRIHVLSVQMTLDEEASVSNGGEASLDMRSETGSITALPAVPAPPVSISPVAGTSPAFNCSLVPRTHRPAPTITSNISALGTFYLSGSLLTPVTPALMAVIFPRYTCYGGYDGCYSTWDSWGRWVAFAVIVGVAFLLFFGFACFNARRRRTHGQRPITGTGWMAPPPGPPPPNQPIYQPPYGDPYYQQNSPPQYSANPQNYGYFGAQNGPPQEQGIEMQPPPHAYNGGQPYSPPAGPPPNASKV</sequence>
<feature type="compositionally biased region" description="Pro residues" evidence="1">
    <location>
        <begin position="799"/>
        <end position="812"/>
    </location>
</feature>
<proteinExistence type="predicted"/>
<evidence type="ECO:0000313" key="4">
    <source>
        <dbReference type="Proteomes" id="UP000191672"/>
    </source>
</evidence>
<feature type="compositionally biased region" description="Basic and acidic residues" evidence="1">
    <location>
        <begin position="411"/>
        <end position="420"/>
    </location>
</feature>
<feature type="compositionally biased region" description="Polar residues" evidence="1">
    <location>
        <begin position="453"/>
        <end position="478"/>
    </location>
</feature>
<keyword evidence="2" id="KW-1133">Transmembrane helix</keyword>
<feature type="region of interest" description="Disordered" evidence="1">
    <location>
        <begin position="1"/>
        <end position="31"/>
    </location>
</feature>
<feature type="region of interest" description="Disordered" evidence="1">
    <location>
        <begin position="285"/>
        <end position="357"/>
    </location>
</feature>
<feature type="transmembrane region" description="Helical" evidence="2">
    <location>
        <begin position="692"/>
        <end position="714"/>
    </location>
</feature>
<evidence type="ECO:0000313" key="3">
    <source>
        <dbReference type="EMBL" id="OQD79468.1"/>
    </source>
</evidence>
<dbReference type="EMBL" id="MDYN01000050">
    <property type="protein sequence ID" value="OQD79468.1"/>
    <property type="molecule type" value="Genomic_DNA"/>
</dbReference>
<feature type="region of interest" description="Disordered" evidence="1">
    <location>
        <begin position="451"/>
        <end position="478"/>
    </location>
</feature>
<keyword evidence="2" id="KW-0472">Membrane</keyword>
<dbReference type="PANTHER" id="PTHR28187">
    <property type="entry name" value="PROTEIN RCR1-RELATED"/>
    <property type="match status" value="1"/>
</dbReference>
<feature type="compositionally biased region" description="Low complexity" evidence="1">
    <location>
        <begin position="336"/>
        <end position="353"/>
    </location>
</feature>
<keyword evidence="2" id="KW-0812">Transmembrane</keyword>
<feature type="compositionally biased region" description="Pro residues" evidence="1">
    <location>
        <begin position="732"/>
        <end position="750"/>
    </location>
</feature>
<dbReference type="GO" id="GO:0016192">
    <property type="term" value="P:vesicle-mediated transport"/>
    <property type="evidence" value="ECO:0007669"/>
    <property type="project" value="TreeGrafter"/>
</dbReference>
<evidence type="ECO:0000256" key="1">
    <source>
        <dbReference type="SAM" id="MobiDB-lite"/>
    </source>
</evidence>
<feature type="compositionally biased region" description="Basic and acidic residues" evidence="1">
    <location>
        <begin position="310"/>
        <end position="329"/>
    </location>
</feature>
<evidence type="ECO:0000256" key="2">
    <source>
        <dbReference type="SAM" id="Phobius"/>
    </source>
</evidence>
<feature type="compositionally biased region" description="Polar residues" evidence="1">
    <location>
        <begin position="757"/>
        <end position="768"/>
    </location>
</feature>
<protein>
    <submittedName>
        <fullName evidence="3">Uncharacterized protein</fullName>
    </submittedName>
</protein>
<dbReference type="Pfam" id="PF12273">
    <property type="entry name" value="RCR"/>
    <property type="match status" value="1"/>
</dbReference>
<feature type="region of interest" description="Disordered" evidence="1">
    <location>
        <begin position="723"/>
        <end position="812"/>
    </location>
</feature>
<keyword evidence="4" id="KW-1185">Reference proteome</keyword>
<name>A0A1V6PR50_9EURO</name>
<organism evidence="3 4">
    <name type="scientific">Penicillium antarcticum</name>
    <dbReference type="NCBI Taxonomy" id="416450"/>
    <lineage>
        <taxon>Eukaryota</taxon>
        <taxon>Fungi</taxon>
        <taxon>Dikarya</taxon>
        <taxon>Ascomycota</taxon>
        <taxon>Pezizomycotina</taxon>
        <taxon>Eurotiomycetes</taxon>
        <taxon>Eurotiomycetidae</taxon>
        <taxon>Eurotiales</taxon>
        <taxon>Aspergillaceae</taxon>
        <taxon>Penicillium</taxon>
    </lineage>
</organism>
<gene>
    <name evidence="3" type="ORF">PENANT_c050G06696</name>
</gene>
<dbReference type="Proteomes" id="UP000191672">
    <property type="component" value="Unassembled WGS sequence"/>
</dbReference>
<feature type="region of interest" description="Disordered" evidence="1">
    <location>
        <begin position="377"/>
        <end position="436"/>
    </location>
</feature>
<comment type="caution">
    <text evidence="3">The sequence shown here is derived from an EMBL/GenBank/DDBJ whole genome shotgun (WGS) entry which is preliminary data.</text>
</comment>
<dbReference type="STRING" id="416450.A0A1V6PR50"/>
<reference evidence="4" key="1">
    <citation type="journal article" date="2017" name="Nat. Microbiol.">
        <title>Global analysis of biosynthetic gene clusters reveals vast potential of secondary metabolite production in Penicillium species.</title>
        <authorList>
            <person name="Nielsen J.C."/>
            <person name="Grijseels S."/>
            <person name="Prigent S."/>
            <person name="Ji B."/>
            <person name="Dainat J."/>
            <person name="Nielsen K.F."/>
            <person name="Frisvad J.C."/>
            <person name="Workman M."/>
            <person name="Nielsen J."/>
        </authorList>
    </citation>
    <scope>NUCLEOTIDE SEQUENCE [LARGE SCALE GENOMIC DNA]</scope>
    <source>
        <strain evidence="4">IBT 31811</strain>
    </source>
</reference>
<dbReference type="InterPro" id="IPR020999">
    <property type="entry name" value="Chitin_synth_reg_RCR"/>
</dbReference>
<dbReference type="PANTHER" id="PTHR28187:SF1">
    <property type="entry name" value="PROTEIN RCR1-RELATED"/>
    <property type="match status" value="1"/>
</dbReference>
<accession>A0A1V6PR50</accession>
<feature type="compositionally biased region" description="Basic residues" evidence="1">
    <location>
        <begin position="299"/>
        <end position="308"/>
    </location>
</feature>
<dbReference type="AlphaFoldDB" id="A0A1V6PR50"/>